<evidence type="ECO:0000313" key="16">
    <source>
        <dbReference type="Proteomes" id="UP001460270"/>
    </source>
</evidence>
<dbReference type="InterPro" id="IPR038377">
    <property type="entry name" value="Na/Glc_symporter_sf"/>
</dbReference>
<evidence type="ECO:0000256" key="4">
    <source>
        <dbReference type="ARBA" id="ARBA00022692"/>
    </source>
</evidence>
<evidence type="ECO:0000256" key="1">
    <source>
        <dbReference type="ARBA" id="ARBA00004141"/>
    </source>
</evidence>
<feature type="transmembrane region" description="Helical" evidence="14">
    <location>
        <begin position="357"/>
        <end position="376"/>
    </location>
</feature>
<keyword evidence="12" id="KW-0739">Sodium transport</keyword>
<evidence type="ECO:0000256" key="12">
    <source>
        <dbReference type="ARBA" id="ARBA00023201"/>
    </source>
</evidence>
<keyword evidence="16" id="KW-1185">Reference proteome</keyword>
<feature type="transmembrane region" description="Helical" evidence="14">
    <location>
        <begin position="84"/>
        <end position="107"/>
    </location>
</feature>
<comment type="similarity">
    <text evidence="2 13">Belongs to the sodium:solute symporter (SSF) (TC 2.A.21) family.</text>
</comment>
<gene>
    <name evidence="15" type="ORF">WMY93_013804</name>
</gene>
<protein>
    <submittedName>
        <fullName evidence="15">Uncharacterized protein</fullName>
    </submittedName>
</protein>
<evidence type="ECO:0000256" key="14">
    <source>
        <dbReference type="SAM" id="Phobius"/>
    </source>
</evidence>
<evidence type="ECO:0000313" key="15">
    <source>
        <dbReference type="EMBL" id="KAK7913593.1"/>
    </source>
</evidence>
<organism evidence="15 16">
    <name type="scientific">Mugilogobius chulae</name>
    <name type="common">yellowstripe goby</name>
    <dbReference type="NCBI Taxonomy" id="88201"/>
    <lineage>
        <taxon>Eukaryota</taxon>
        <taxon>Metazoa</taxon>
        <taxon>Chordata</taxon>
        <taxon>Craniata</taxon>
        <taxon>Vertebrata</taxon>
        <taxon>Euteleostomi</taxon>
        <taxon>Actinopterygii</taxon>
        <taxon>Neopterygii</taxon>
        <taxon>Teleostei</taxon>
        <taxon>Neoteleostei</taxon>
        <taxon>Acanthomorphata</taxon>
        <taxon>Gobiaria</taxon>
        <taxon>Gobiiformes</taxon>
        <taxon>Gobioidei</taxon>
        <taxon>Gobiidae</taxon>
        <taxon>Gobionellinae</taxon>
        <taxon>Mugilogobius</taxon>
    </lineage>
</organism>
<feature type="transmembrane region" description="Helical" evidence="14">
    <location>
        <begin position="20"/>
        <end position="45"/>
    </location>
</feature>
<dbReference type="PROSITE" id="PS50283">
    <property type="entry name" value="NA_SOLUT_SYMP_3"/>
    <property type="match status" value="1"/>
</dbReference>
<accession>A0AAW0P1A9</accession>
<comment type="caution">
    <text evidence="15">The sequence shown here is derived from an EMBL/GenBank/DDBJ whole genome shotgun (WGS) entry which is preliminary data.</text>
</comment>
<dbReference type="EMBL" id="JBBPFD010000009">
    <property type="protein sequence ID" value="KAK7913593.1"/>
    <property type="molecule type" value="Genomic_DNA"/>
</dbReference>
<reference evidence="16" key="1">
    <citation type="submission" date="2024-04" db="EMBL/GenBank/DDBJ databases">
        <title>Salinicola lusitanus LLJ914,a marine bacterium isolated from the Okinawa Trough.</title>
        <authorList>
            <person name="Li J."/>
        </authorList>
    </citation>
    <scope>NUCLEOTIDE SEQUENCE [LARGE SCALE GENOMIC DNA]</scope>
</reference>
<dbReference type="PANTHER" id="PTHR45897:SF5">
    <property type="entry name" value="HIGH AFFINITY CHOLINE TRANSPORTER 1"/>
    <property type="match status" value="1"/>
</dbReference>
<dbReference type="GO" id="GO:0005307">
    <property type="term" value="F:choline:sodium symporter activity"/>
    <property type="evidence" value="ECO:0007669"/>
    <property type="project" value="TreeGrafter"/>
</dbReference>
<dbReference type="PANTHER" id="PTHR45897">
    <property type="entry name" value="HIGH-AFFINITY CHOLINE TRANSPORTER 1"/>
    <property type="match status" value="1"/>
</dbReference>
<keyword evidence="4 14" id="KW-0812">Transmembrane</keyword>
<evidence type="ECO:0000256" key="13">
    <source>
        <dbReference type="RuleBase" id="RU362091"/>
    </source>
</evidence>
<feature type="transmembrane region" description="Helical" evidence="14">
    <location>
        <begin position="167"/>
        <end position="191"/>
    </location>
</feature>
<dbReference type="Proteomes" id="UP001460270">
    <property type="component" value="Unassembled WGS sequence"/>
</dbReference>
<keyword evidence="10 14" id="KW-0472">Membrane</keyword>
<keyword evidence="9" id="KW-0406">Ion transport</keyword>
<evidence type="ECO:0000256" key="10">
    <source>
        <dbReference type="ARBA" id="ARBA00023136"/>
    </source>
</evidence>
<evidence type="ECO:0000256" key="8">
    <source>
        <dbReference type="ARBA" id="ARBA00023053"/>
    </source>
</evidence>
<dbReference type="AlphaFoldDB" id="A0AAW0P1A9"/>
<evidence type="ECO:0000256" key="9">
    <source>
        <dbReference type="ARBA" id="ARBA00023065"/>
    </source>
</evidence>
<dbReference type="Pfam" id="PF00474">
    <property type="entry name" value="SSF"/>
    <property type="match status" value="1"/>
</dbReference>
<evidence type="ECO:0000256" key="11">
    <source>
        <dbReference type="ARBA" id="ARBA00023180"/>
    </source>
</evidence>
<dbReference type="GO" id="GO:0008292">
    <property type="term" value="P:acetylcholine biosynthetic process"/>
    <property type="evidence" value="ECO:0007669"/>
    <property type="project" value="TreeGrafter"/>
</dbReference>
<keyword evidence="11" id="KW-0325">Glycoprotein</keyword>
<evidence type="ECO:0000256" key="7">
    <source>
        <dbReference type="ARBA" id="ARBA00022989"/>
    </source>
</evidence>
<dbReference type="Gene3D" id="1.20.1730.10">
    <property type="entry name" value="Sodium/glucose cotransporter"/>
    <property type="match status" value="1"/>
</dbReference>
<feature type="transmembrane region" description="Helical" evidence="14">
    <location>
        <begin position="57"/>
        <end position="78"/>
    </location>
</feature>
<keyword evidence="3" id="KW-0813">Transport</keyword>
<sequence>MRSKNYVTLMDPFQEKYGNTIAAVLFIPTLMADIFWVACILGALGTTVSVIMDISRYVSVSLSAVVAIVYTVLGGLYSVAYTDVIQLIFMFFGLWLCVPFVLTSPYYNSITESAVSKIYQEPWIGQIKLEDAGSWVDNVLLLTIGGICYQAFHQRVLSAASDAQAKLTCFAGAVLCPILGIPSVLVGAVAASTDWNQTSFGGPSPYEQGKAGLILPITLQHLCPLFVSLVGMGALAAAVMSSVDSVLLSAASQIARNIYKNILHRKGRCWHNNYLCSSVLDRKCRCLILSDDTPSHLHSLSAPLGEPLWGLLWFCVGTPPASPGREPLLGLPSVLPLPWDKILEDGQRQHGIPFRTAIVIITFATILCVSQITTWMSGKGLFRRTTGTVL</sequence>
<keyword evidence="6" id="KW-0530">Neurotransmitter biosynthesis</keyword>
<evidence type="ECO:0000256" key="2">
    <source>
        <dbReference type="ARBA" id="ARBA00006434"/>
    </source>
</evidence>
<dbReference type="GO" id="GO:0005886">
    <property type="term" value="C:plasma membrane"/>
    <property type="evidence" value="ECO:0007669"/>
    <property type="project" value="TreeGrafter"/>
</dbReference>
<evidence type="ECO:0000256" key="3">
    <source>
        <dbReference type="ARBA" id="ARBA00022448"/>
    </source>
</evidence>
<evidence type="ECO:0000256" key="6">
    <source>
        <dbReference type="ARBA" id="ARBA00022979"/>
    </source>
</evidence>
<dbReference type="InterPro" id="IPR052244">
    <property type="entry name" value="Choline_transporter"/>
</dbReference>
<dbReference type="CDD" id="cd11474">
    <property type="entry name" value="SLC5sbd_CHT"/>
    <property type="match status" value="1"/>
</dbReference>
<proteinExistence type="inferred from homology"/>
<comment type="subcellular location">
    <subcellularLocation>
        <location evidence="1">Membrane</location>
        <topology evidence="1">Multi-pass membrane protein</topology>
    </subcellularLocation>
</comment>
<evidence type="ECO:0000256" key="5">
    <source>
        <dbReference type="ARBA" id="ARBA00022847"/>
    </source>
</evidence>
<dbReference type="InterPro" id="IPR001734">
    <property type="entry name" value="Na/solute_symporter"/>
</dbReference>
<keyword evidence="8" id="KW-0915">Sodium</keyword>
<keyword evidence="5" id="KW-0769">Symport</keyword>
<name>A0AAW0P1A9_9GOBI</name>
<keyword evidence="7 14" id="KW-1133">Transmembrane helix</keyword>